<protein>
    <recommendedName>
        <fullName evidence="2">Secretion system C-terminal sorting domain-containing protein</fullName>
    </recommendedName>
</protein>
<evidence type="ECO:0008006" key="2">
    <source>
        <dbReference type="Google" id="ProtNLM"/>
    </source>
</evidence>
<dbReference type="AlphaFoldDB" id="A0A645HUD4"/>
<gene>
    <name evidence="1" type="ORF">SDC9_189638</name>
</gene>
<organism evidence="1">
    <name type="scientific">bioreactor metagenome</name>
    <dbReference type="NCBI Taxonomy" id="1076179"/>
    <lineage>
        <taxon>unclassified sequences</taxon>
        <taxon>metagenomes</taxon>
        <taxon>ecological metagenomes</taxon>
    </lineage>
</organism>
<sequence>MTGVRTHQYFAETSRGKVYMIQMYDERVYWADTSCVDTGFPDNYSEQELFYCPAKVTAGATFEVKILSGYHCQAVHIYGLSGKNIISFDRPYSVIAPSNKGIYLIAVSINNKKYWKKLLVI</sequence>
<evidence type="ECO:0000313" key="1">
    <source>
        <dbReference type="EMBL" id="MPN42082.1"/>
    </source>
</evidence>
<proteinExistence type="predicted"/>
<dbReference type="EMBL" id="VSSQ01099562">
    <property type="protein sequence ID" value="MPN42082.1"/>
    <property type="molecule type" value="Genomic_DNA"/>
</dbReference>
<accession>A0A645HUD4</accession>
<reference evidence="1" key="1">
    <citation type="submission" date="2019-08" db="EMBL/GenBank/DDBJ databases">
        <authorList>
            <person name="Kucharzyk K."/>
            <person name="Murdoch R.W."/>
            <person name="Higgins S."/>
            <person name="Loffler F."/>
        </authorList>
    </citation>
    <scope>NUCLEOTIDE SEQUENCE</scope>
</reference>
<comment type="caution">
    <text evidence="1">The sequence shown here is derived from an EMBL/GenBank/DDBJ whole genome shotgun (WGS) entry which is preliminary data.</text>
</comment>
<name>A0A645HUD4_9ZZZZ</name>